<organism evidence="14 15">
    <name type="scientific">Candidatus Lambdaproteobacteria bacterium RIFOXYD2_FULL_50_16</name>
    <dbReference type="NCBI Taxonomy" id="1817772"/>
    <lineage>
        <taxon>Bacteria</taxon>
        <taxon>Pseudomonadati</taxon>
        <taxon>Pseudomonadota</taxon>
        <taxon>Candidatus Lambdaproteobacteria</taxon>
    </lineage>
</organism>
<dbReference type="InterPro" id="IPR027304">
    <property type="entry name" value="Trigger_fact/SurA_dom_sf"/>
</dbReference>
<keyword evidence="5 12" id="KW-1133">Transmembrane helix</keyword>
<evidence type="ECO:0000256" key="5">
    <source>
        <dbReference type="ARBA" id="ARBA00022989"/>
    </source>
</evidence>
<dbReference type="InterPro" id="IPR046357">
    <property type="entry name" value="PPIase_dom_sf"/>
</dbReference>
<sequence length="631" mass="70807">MLSLIRNNVQSFFVKAIVLIVCGVMLFFGITTYQDQGVNTLAEVGGIEVKLEAYQRYYDQTAQDLRQRYGANAQRIMEATNLKQQILSQLVNNALLLKSAQFNGLAITDEELAQWLRSNPQFLTDGRFDQHKYDELLKGMRSSSAEFEAEMRQELLAQKYLNLVGRSHLVSKEYVETLYRRDQTEMTAKIFQVEGEDLKIKAQLSPEELQAYYNGHPERFQSVGAFKLNYFLYGSSDLTGQAKVSDKALELYYKKNREKLYTEKASYQSHHILIKVAEGTNPQSARDRAGALYKQLEADPKGFEKFAKSHSEDLATAPSGGDLGRVEVGHFLPQFDAQIEKLEPGQISPPFLTRFGYHIARLDQRNNERRRSFEEVKGEIEAELVGKKAQRKLALWQENATKQLASSPLSALAQGKTITETPIFDQQTDLGPLGASAPIYAEIKKKKVGDKGVMELGANLLAYEVVQVTEPKTKPFAEVKEQVALFAQVEKEKELVAQAMTKLTQEIVDPAAFDAFSKRVNKKAEEVQFFYKDQQVGKFSAGREFVQALYELEPGQARFIAQGNMGYAAILVAKTQGDPAMGATALGRMGDEFKGQKAQVLLAGLVDELRKTTPIHYNAKLMNALEITGRP</sequence>
<evidence type="ECO:0000259" key="13">
    <source>
        <dbReference type="PROSITE" id="PS50198"/>
    </source>
</evidence>
<dbReference type="Pfam" id="PF00639">
    <property type="entry name" value="Rotamase"/>
    <property type="match status" value="1"/>
</dbReference>
<keyword evidence="11" id="KW-0697">Rotamase</keyword>
<dbReference type="Pfam" id="PF13624">
    <property type="entry name" value="SurA_N_3"/>
    <property type="match status" value="1"/>
</dbReference>
<gene>
    <name evidence="14" type="ORF">A2527_11370</name>
</gene>
<dbReference type="PANTHER" id="PTHR47529">
    <property type="entry name" value="PEPTIDYL-PROLYL CIS-TRANS ISOMERASE D"/>
    <property type="match status" value="1"/>
</dbReference>
<dbReference type="SUPFAM" id="SSF109998">
    <property type="entry name" value="Triger factor/SurA peptide-binding domain-like"/>
    <property type="match status" value="1"/>
</dbReference>
<feature type="domain" description="PpiC" evidence="13">
    <location>
        <begin position="264"/>
        <end position="364"/>
    </location>
</feature>
<evidence type="ECO:0000256" key="10">
    <source>
        <dbReference type="ARBA" id="ARBA00042775"/>
    </source>
</evidence>
<dbReference type="Gene3D" id="1.10.4030.10">
    <property type="entry name" value="Porin chaperone SurA, peptide-binding domain"/>
    <property type="match status" value="1"/>
</dbReference>
<keyword evidence="11" id="KW-0413">Isomerase</keyword>
<keyword evidence="6 12" id="KW-0472">Membrane</keyword>
<evidence type="ECO:0000256" key="12">
    <source>
        <dbReference type="SAM" id="Phobius"/>
    </source>
</evidence>
<evidence type="ECO:0000256" key="9">
    <source>
        <dbReference type="ARBA" id="ARBA00040743"/>
    </source>
</evidence>
<keyword evidence="4 12" id="KW-0812">Transmembrane</keyword>
<dbReference type="PANTHER" id="PTHR47529:SF1">
    <property type="entry name" value="PERIPLASMIC CHAPERONE PPID"/>
    <property type="match status" value="1"/>
</dbReference>
<keyword evidence="7" id="KW-0143">Chaperone</keyword>
<evidence type="ECO:0000256" key="7">
    <source>
        <dbReference type="ARBA" id="ARBA00023186"/>
    </source>
</evidence>
<evidence type="ECO:0000256" key="2">
    <source>
        <dbReference type="ARBA" id="ARBA00022475"/>
    </source>
</evidence>
<dbReference type="GO" id="GO:0003755">
    <property type="term" value="F:peptidyl-prolyl cis-trans isomerase activity"/>
    <property type="evidence" value="ECO:0007669"/>
    <property type="project" value="UniProtKB-KW"/>
</dbReference>
<comment type="similarity">
    <text evidence="8">Belongs to the PpiD chaperone family.</text>
</comment>
<evidence type="ECO:0000256" key="6">
    <source>
        <dbReference type="ARBA" id="ARBA00023136"/>
    </source>
</evidence>
<dbReference type="Gene3D" id="3.10.50.40">
    <property type="match status" value="1"/>
</dbReference>
<keyword evidence="3" id="KW-0997">Cell inner membrane</keyword>
<evidence type="ECO:0000256" key="8">
    <source>
        <dbReference type="ARBA" id="ARBA00038408"/>
    </source>
</evidence>
<proteinExistence type="inferred from homology"/>
<evidence type="ECO:0000313" key="14">
    <source>
        <dbReference type="EMBL" id="OGG93716.1"/>
    </source>
</evidence>
<feature type="transmembrane region" description="Helical" evidence="12">
    <location>
        <begin position="12"/>
        <end position="33"/>
    </location>
</feature>
<name>A0A1F6G6H9_9PROT</name>
<evidence type="ECO:0000256" key="4">
    <source>
        <dbReference type="ARBA" id="ARBA00022692"/>
    </source>
</evidence>
<protein>
    <recommendedName>
        <fullName evidence="9">Periplasmic chaperone PpiD</fullName>
    </recommendedName>
    <alternativeName>
        <fullName evidence="10">Periplasmic folding chaperone</fullName>
    </alternativeName>
</protein>
<accession>A0A1F6G6H9</accession>
<dbReference type="Proteomes" id="UP000178449">
    <property type="component" value="Unassembled WGS sequence"/>
</dbReference>
<evidence type="ECO:0000256" key="11">
    <source>
        <dbReference type="PROSITE-ProRule" id="PRU00278"/>
    </source>
</evidence>
<comment type="subcellular location">
    <subcellularLocation>
        <location evidence="1">Cell inner membrane</location>
        <topology evidence="1">Single-pass type II membrane protein</topology>
        <orientation evidence="1">Periplasmic side</orientation>
    </subcellularLocation>
</comment>
<reference evidence="14 15" key="1">
    <citation type="journal article" date="2016" name="Nat. Commun.">
        <title>Thousands of microbial genomes shed light on interconnected biogeochemical processes in an aquifer system.</title>
        <authorList>
            <person name="Anantharaman K."/>
            <person name="Brown C.T."/>
            <person name="Hug L.A."/>
            <person name="Sharon I."/>
            <person name="Castelle C.J."/>
            <person name="Probst A.J."/>
            <person name="Thomas B.C."/>
            <person name="Singh A."/>
            <person name="Wilkins M.J."/>
            <person name="Karaoz U."/>
            <person name="Brodie E.L."/>
            <person name="Williams K.H."/>
            <person name="Hubbard S.S."/>
            <person name="Banfield J.F."/>
        </authorList>
    </citation>
    <scope>NUCLEOTIDE SEQUENCE [LARGE SCALE GENOMIC DNA]</scope>
</reference>
<keyword evidence="2" id="KW-1003">Cell membrane</keyword>
<evidence type="ECO:0000313" key="15">
    <source>
        <dbReference type="Proteomes" id="UP000178449"/>
    </source>
</evidence>
<dbReference type="InterPro" id="IPR000297">
    <property type="entry name" value="PPIase_PpiC"/>
</dbReference>
<dbReference type="InterPro" id="IPR052029">
    <property type="entry name" value="PpiD_chaperone"/>
</dbReference>
<dbReference type="STRING" id="1817772.A2527_11370"/>
<evidence type="ECO:0000256" key="3">
    <source>
        <dbReference type="ARBA" id="ARBA00022519"/>
    </source>
</evidence>
<dbReference type="AlphaFoldDB" id="A0A1F6G6H9"/>
<comment type="caution">
    <text evidence="14">The sequence shown here is derived from an EMBL/GenBank/DDBJ whole genome shotgun (WGS) entry which is preliminary data.</text>
</comment>
<dbReference type="PROSITE" id="PS50198">
    <property type="entry name" value="PPIC_PPIASE_2"/>
    <property type="match status" value="1"/>
</dbReference>
<dbReference type="SUPFAM" id="SSF54534">
    <property type="entry name" value="FKBP-like"/>
    <property type="match status" value="1"/>
</dbReference>
<evidence type="ECO:0000256" key="1">
    <source>
        <dbReference type="ARBA" id="ARBA00004382"/>
    </source>
</evidence>
<dbReference type="GO" id="GO:0005886">
    <property type="term" value="C:plasma membrane"/>
    <property type="evidence" value="ECO:0007669"/>
    <property type="project" value="UniProtKB-SubCell"/>
</dbReference>
<dbReference type="EMBL" id="MFNE01000046">
    <property type="protein sequence ID" value="OGG93716.1"/>
    <property type="molecule type" value="Genomic_DNA"/>
</dbReference>